<feature type="coiled-coil region" evidence="1">
    <location>
        <begin position="374"/>
        <end position="435"/>
    </location>
</feature>
<dbReference type="OrthoDB" id="327066at2759"/>
<feature type="compositionally biased region" description="Low complexity" evidence="2">
    <location>
        <begin position="282"/>
        <end position="295"/>
    </location>
</feature>
<protein>
    <submittedName>
        <fullName evidence="3">Uncharacterized protein</fullName>
    </submittedName>
</protein>
<keyword evidence="1" id="KW-0175">Coiled coil</keyword>
<name>A0A1R2CHF4_9CILI</name>
<comment type="caution">
    <text evidence="3">The sequence shown here is derived from an EMBL/GenBank/DDBJ whole genome shotgun (WGS) entry which is preliminary data.</text>
</comment>
<evidence type="ECO:0000313" key="3">
    <source>
        <dbReference type="EMBL" id="OMJ88385.1"/>
    </source>
</evidence>
<dbReference type="EMBL" id="MPUH01000152">
    <property type="protein sequence ID" value="OMJ88385.1"/>
    <property type="molecule type" value="Genomic_DNA"/>
</dbReference>
<gene>
    <name evidence="3" type="ORF">SteCoe_9704</name>
</gene>
<sequence length="446" mass="51947">MNYNDDCRLDFDTFASFCGKYKDSTNFTLKDDALLSSDNEISIIASNEAKFFQDQIKTLEFDKKRLEIDLEATHHRFKSEKASLQQKISELTSSESSLKSQVLSLQKELSKISQLSNDTNDKQAFFNSQIDFLTRENKRINDQYKIDKENWEFKVKNLEKPQKGQEEKDEIKTLVQLNKAESKISQLTSEIVELKVKNEMQKQNYQKRIDLIEGEVKKLRQDEQKYIKELEEKNKNNDKIISQLKKRIADIEKAVENTEPEKKTVAHKNSRQKSLEKKSGGSQSLSEKLSRSSKSPIIQSPKGKVIKNLLPLKRSNSNLKESSSIKEMSKRKTPVKDLNNDWPVKKPHRKDKEDKIINSNNQRVHNKTPSYLRKENQSCNIEGLEKEIAVLTGRYKYLLQMSQDATDVMSLKNEINKVAGEIEEKSNQMFNLKKKQQEFLRQQIRS</sequence>
<reference evidence="3 4" key="1">
    <citation type="submission" date="2016-11" db="EMBL/GenBank/DDBJ databases">
        <title>The macronuclear genome of Stentor coeruleus: a giant cell with tiny introns.</title>
        <authorList>
            <person name="Slabodnick M."/>
            <person name="Ruby J.G."/>
            <person name="Reiff S.B."/>
            <person name="Swart E.C."/>
            <person name="Gosai S."/>
            <person name="Prabakaran S."/>
            <person name="Witkowska E."/>
            <person name="Larue G.E."/>
            <person name="Fisher S."/>
            <person name="Freeman R.M."/>
            <person name="Gunawardena J."/>
            <person name="Chu W."/>
            <person name="Stover N.A."/>
            <person name="Gregory B.D."/>
            <person name="Nowacki M."/>
            <person name="Derisi J."/>
            <person name="Roy S.W."/>
            <person name="Marshall W.F."/>
            <person name="Sood P."/>
        </authorList>
    </citation>
    <scope>NUCLEOTIDE SEQUENCE [LARGE SCALE GENOMIC DNA]</scope>
    <source>
        <strain evidence="3">WM001</strain>
    </source>
</reference>
<dbReference type="AlphaFoldDB" id="A0A1R2CHF4"/>
<feature type="compositionally biased region" description="Basic and acidic residues" evidence="2">
    <location>
        <begin position="323"/>
        <end position="339"/>
    </location>
</feature>
<dbReference type="Proteomes" id="UP000187209">
    <property type="component" value="Unassembled WGS sequence"/>
</dbReference>
<proteinExistence type="predicted"/>
<evidence type="ECO:0000256" key="2">
    <source>
        <dbReference type="SAM" id="MobiDB-lite"/>
    </source>
</evidence>
<feature type="coiled-coil region" evidence="1">
    <location>
        <begin position="177"/>
        <end position="247"/>
    </location>
</feature>
<accession>A0A1R2CHF4</accession>
<feature type="region of interest" description="Disordered" evidence="2">
    <location>
        <begin position="258"/>
        <end position="351"/>
    </location>
</feature>
<organism evidence="3 4">
    <name type="scientific">Stentor coeruleus</name>
    <dbReference type="NCBI Taxonomy" id="5963"/>
    <lineage>
        <taxon>Eukaryota</taxon>
        <taxon>Sar</taxon>
        <taxon>Alveolata</taxon>
        <taxon>Ciliophora</taxon>
        <taxon>Postciliodesmatophora</taxon>
        <taxon>Heterotrichea</taxon>
        <taxon>Heterotrichida</taxon>
        <taxon>Stentoridae</taxon>
        <taxon>Stentor</taxon>
    </lineage>
</organism>
<evidence type="ECO:0000256" key="1">
    <source>
        <dbReference type="SAM" id="Coils"/>
    </source>
</evidence>
<keyword evidence="4" id="KW-1185">Reference proteome</keyword>
<evidence type="ECO:0000313" key="4">
    <source>
        <dbReference type="Proteomes" id="UP000187209"/>
    </source>
</evidence>